<dbReference type="Proteomes" id="UP001500151">
    <property type="component" value="Unassembled WGS sequence"/>
</dbReference>
<comment type="caution">
    <text evidence="2">The sequence shown here is derived from an EMBL/GenBank/DDBJ whole genome shotgun (WGS) entry which is preliminary data.</text>
</comment>
<gene>
    <name evidence="2" type="ORF">GCM10010307_48280</name>
</gene>
<organism evidence="2 3">
    <name type="scientific">Streptomyces vastus</name>
    <dbReference type="NCBI Taxonomy" id="285451"/>
    <lineage>
        <taxon>Bacteria</taxon>
        <taxon>Bacillati</taxon>
        <taxon>Actinomycetota</taxon>
        <taxon>Actinomycetes</taxon>
        <taxon>Kitasatosporales</taxon>
        <taxon>Streptomycetaceae</taxon>
        <taxon>Streptomyces</taxon>
    </lineage>
</organism>
<reference evidence="2 3" key="1">
    <citation type="journal article" date="2019" name="Int. J. Syst. Evol. Microbiol.">
        <title>The Global Catalogue of Microorganisms (GCM) 10K type strain sequencing project: providing services to taxonomists for standard genome sequencing and annotation.</title>
        <authorList>
            <consortium name="The Broad Institute Genomics Platform"/>
            <consortium name="The Broad Institute Genome Sequencing Center for Infectious Disease"/>
            <person name="Wu L."/>
            <person name="Ma J."/>
        </authorList>
    </citation>
    <scope>NUCLEOTIDE SEQUENCE [LARGE SCALE GENOMIC DNA]</scope>
    <source>
        <strain evidence="2 3">JCM 4524</strain>
    </source>
</reference>
<accession>A0ABN3R5A5</accession>
<keyword evidence="3" id="KW-1185">Reference proteome</keyword>
<feature type="domain" description="Deoxyribonuclease NucA/NucB" evidence="1">
    <location>
        <begin position="13"/>
        <end position="75"/>
    </location>
</feature>
<evidence type="ECO:0000259" key="1">
    <source>
        <dbReference type="Pfam" id="PF14040"/>
    </source>
</evidence>
<name>A0ABN3R5A5_9ACTN</name>
<dbReference type="Pfam" id="PF14040">
    <property type="entry name" value="DNase_NucA_NucB"/>
    <property type="match status" value="1"/>
</dbReference>
<proteinExistence type="predicted"/>
<sequence length="86" mass="9618">MSNCRRYFGAGYSENNTKNCDEFPFATTYEGTAQAEYDPQAEKNNFSVLPVIKKQSGDAGTLLGQFYKKNRIIDGMDDGFLVKITS</sequence>
<evidence type="ECO:0000313" key="2">
    <source>
        <dbReference type="EMBL" id="GAA2644168.1"/>
    </source>
</evidence>
<dbReference type="InterPro" id="IPR029476">
    <property type="entry name" value="DNase_NucA_NucB"/>
</dbReference>
<protein>
    <recommendedName>
        <fullName evidence="1">Deoxyribonuclease NucA/NucB domain-containing protein</fullName>
    </recommendedName>
</protein>
<dbReference type="EMBL" id="BAAASJ010000053">
    <property type="protein sequence ID" value="GAA2644168.1"/>
    <property type="molecule type" value="Genomic_DNA"/>
</dbReference>
<evidence type="ECO:0000313" key="3">
    <source>
        <dbReference type="Proteomes" id="UP001500151"/>
    </source>
</evidence>